<evidence type="ECO:0000313" key="4">
    <source>
        <dbReference type="EMBL" id="RXS95387.1"/>
    </source>
</evidence>
<evidence type="ECO:0000313" key="5">
    <source>
        <dbReference type="Proteomes" id="UP000290253"/>
    </source>
</evidence>
<comment type="caution">
    <text evidence="4">The sequence shown here is derived from an EMBL/GenBank/DDBJ whole genome shotgun (WGS) entry which is preliminary data.</text>
</comment>
<dbReference type="EMBL" id="SDMK01000002">
    <property type="protein sequence ID" value="RXS95387.1"/>
    <property type="molecule type" value="Genomic_DNA"/>
</dbReference>
<dbReference type="GO" id="GO:0016832">
    <property type="term" value="F:aldehyde-lyase activity"/>
    <property type="evidence" value="ECO:0007669"/>
    <property type="project" value="TreeGrafter"/>
</dbReference>
<gene>
    <name evidence="4" type="ORF">ESZ00_12465</name>
</gene>
<accession>A0A4Q1SE48</accession>
<reference evidence="4 5" key="1">
    <citation type="journal article" date="2016" name="Int. J. Syst. Evol. Microbiol.">
        <title>Acidipila dinghuensis sp. nov., an acidobacterium isolated from forest soil.</title>
        <authorList>
            <person name="Jiang Y.W."/>
            <person name="Wang J."/>
            <person name="Chen M.H."/>
            <person name="Lv Y.Y."/>
            <person name="Qiu L.H."/>
        </authorList>
    </citation>
    <scope>NUCLEOTIDE SEQUENCE [LARGE SCALE GENOMIC DNA]</scope>
    <source>
        <strain evidence="4 5">DHOF10</strain>
    </source>
</reference>
<dbReference type="PANTHER" id="PTHR22789:SF0">
    <property type="entry name" value="3-OXO-TETRONATE 4-PHOSPHATE DECARBOXYLASE-RELATED"/>
    <property type="match status" value="1"/>
</dbReference>
<dbReference type="Proteomes" id="UP000290253">
    <property type="component" value="Unassembled WGS sequence"/>
</dbReference>
<protein>
    <submittedName>
        <fullName evidence="4">Class II aldolase/adducin family protein</fullName>
    </submittedName>
</protein>
<keyword evidence="2" id="KW-0456">Lyase</keyword>
<dbReference type="InterPro" id="IPR050197">
    <property type="entry name" value="Aldolase_class_II_sugar_metab"/>
</dbReference>
<organism evidence="4 5">
    <name type="scientific">Silvibacterium dinghuense</name>
    <dbReference type="NCBI Taxonomy" id="1560006"/>
    <lineage>
        <taxon>Bacteria</taxon>
        <taxon>Pseudomonadati</taxon>
        <taxon>Acidobacteriota</taxon>
        <taxon>Terriglobia</taxon>
        <taxon>Terriglobales</taxon>
        <taxon>Acidobacteriaceae</taxon>
        <taxon>Silvibacterium</taxon>
    </lineage>
</organism>
<evidence type="ECO:0000259" key="3">
    <source>
        <dbReference type="SMART" id="SM01007"/>
    </source>
</evidence>
<dbReference type="Gene3D" id="3.40.225.10">
    <property type="entry name" value="Class II aldolase/adducin N-terminal domain"/>
    <property type="match status" value="1"/>
</dbReference>
<keyword evidence="5" id="KW-1185">Reference proteome</keyword>
<dbReference type="GO" id="GO:0019323">
    <property type="term" value="P:pentose catabolic process"/>
    <property type="evidence" value="ECO:0007669"/>
    <property type="project" value="TreeGrafter"/>
</dbReference>
<keyword evidence="1" id="KW-0479">Metal-binding</keyword>
<feature type="domain" description="Class II aldolase/adducin N-terminal" evidence="3">
    <location>
        <begin position="32"/>
        <end position="208"/>
    </location>
</feature>
<sequence length="239" mass="25759">MEDRSEASHDAALPGSFFPAESSARYEATVRRDIVRFGRWLARLGYTPGTSGNLSVRMPGGNILVTPTGVSKALLRSADMVLVDPEGRHLAGKRKATSELGMHLAVYHLREDVRAVVHAHPPLATAFACTGRALDEMLCQEAAMALGPVPLAVYATTGTAEVAASLEPLIPGHQAILMANHGAVSYGTSVADAFYKMETVEHLAQIRLAVHQLGTPQPLTQRQLEQLVFARHRYMQNAG</sequence>
<name>A0A4Q1SE48_9BACT</name>
<dbReference type="SMART" id="SM01007">
    <property type="entry name" value="Aldolase_II"/>
    <property type="match status" value="1"/>
</dbReference>
<dbReference type="InterPro" id="IPR036409">
    <property type="entry name" value="Aldolase_II/adducin_N_sf"/>
</dbReference>
<evidence type="ECO:0000256" key="1">
    <source>
        <dbReference type="ARBA" id="ARBA00022723"/>
    </source>
</evidence>
<dbReference type="PANTHER" id="PTHR22789">
    <property type="entry name" value="FUCULOSE PHOSPHATE ALDOLASE"/>
    <property type="match status" value="1"/>
</dbReference>
<dbReference type="GO" id="GO:0005829">
    <property type="term" value="C:cytosol"/>
    <property type="evidence" value="ECO:0007669"/>
    <property type="project" value="TreeGrafter"/>
</dbReference>
<dbReference type="RefSeq" id="WP_129208584.1">
    <property type="nucleotide sequence ID" value="NZ_BMGU01000004.1"/>
</dbReference>
<proteinExistence type="predicted"/>
<dbReference type="GO" id="GO:0046872">
    <property type="term" value="F:metal ion binding"/>
    <property type="evidence" value="ECO:0007669"/>
    <property type="project" value="UniProtKB-KW"/>
</dbReference>
<dbReference type="OrthoDB" id="9794581at2"/>
<dbReference type="AlphaFoldDB" id="A0A4Q1SE48"/>
<dbReference type="InterPro" id="IPR001303">
    <property type="entry name" value="Aldolase_II/adducin_N"/>
</dbReference>
<dbReference type="Pfam" id="PF00596">
    <property type="entry name" value="Aldolase_II"/>
    <property type="match status" value="1"/>
</dbReference>
<evidence type="ECO:0000256" key="2">
    <source>
        <dbReference type="ARBA" id="ARBA00023239"/>
    </source>
</evidence>
<dbReference type="SUPFAM" id="SSF53639">
    <property type="entry name" value="AraD/HMP-PK domain-like"/>
    <property type="match status" value="1"/>
</dbReference>